<proteinExistence type="predicted"/>
<organism evidence="1 2">
    <name type="scientific">Streptomyces turgidiscabies (strain Car8)</name>
    <dbReference type="NCBI Taxonomy" id="698760"/>
    <lineage>
        <taxon>Bacteria</taxon>
        <taxon>Bacillati</taxon>
        <taxon>Actinomycetota</taxon>
        <taxon>Actinomycetes</taxon>
        <taxon>Kitasatosporales</taxon>
        <taxon>Streptomycetaceae</taxon>
        <taxon>Streptomyces</taxon>
    </lineage>
</organism>
<comment type="caution">
    <text evidence="1">The sequence shown here is derived from an EMBL/GenBank/DDBJ whole genome shotgun (WGS) entry which is preliminary data.</text>
</comment>
<dbReference type="AlphaFoldDB" id="L7FHI8"/>
<gene>
    <name evidence="1" type="ORF">STRTUCAR8_10137</name>
</gene>
<keyword evidence="2" id="KW-1185">Reference proteome</keyword>
<reference evidence="1 2" key="1">
    <citation type="journal article" date="2011" name="Plasmid">
        <title>Streptomyces turgidiscabies Car8 contains a modular pathogenicity island that shares virulence genes with other actinobacterial plant pathogens.</title>
        <authorList>
            <person name="Huguet-Tapia J.C."/>
            <person name="Badger J.H."/>
            <person name="Loria R."/>
            <person name="Pettis G.S."/>
        </authorList>
    </citation>
    <scope>NUCLEOTIDE SEQUENCE [LARGE SCALE GENOMIC DNA]</scope>
    <source>
        <strain evidence="1 2">Car8</strain>
    </source>
</reference>
<name>L7FHI8_STRT8</name>
<protein>
    <submittedName>
        <fullName evidence="1">Uncharacterized protein</fullName>
    </submittedName>
</protein>
<dbReference type="EMBL" id="AEJB01000104">
    <property type="protein sequence ID" value="ELP70160.1"/>
    <property type="molecule type" value="Genomic_DNA"/>
</dbReference>
<accession>L7FHI8</accession>
<sequence length="115" mass="12367">MNLCALDPQEQKTIRTALACAASELIVDSWRCALTLRAAAPMASTPAPGARRAVRHHRAGNASVRAAGLAHSARRLAVVLPERRTPAGDCRATVEVWEGSRDAEQLGYQRPPVDM</sequence>
<dbReference type="Proteomes" id="UP000010931">
    <property type="component" value="Unassembled WGS sequence"/>
</dbReference>
<evidence type="ECO:0000313" key="2">
    <source>
        <dbReference type="Proteomes" id="UP000010931"/>
    </source>
</evidence>
<evidence type="ECO:0000313" key="1">
    <source>
        <dbReference type="EMBL" id="ELP70160.1"/>
    </source>
</evidence>